<gene>
    <name evidence="5" type="ORF">MKZ38_005515</name>
</gene>
<dbReference type="InterPro" id="IPR020471">
    <property type="entry name" value="AKR"/>
</dbReference>
<evidence type="ECO:0000313" key="6">
    <source>
        <dbReference type="Proteomes" id="UP001201980"/>
    </source>
</evidence>
<evidence type="ECO:0000256" key="3">
    <source>
        <dbReference type="ARBA" id="ARBA00038157"/>
    </source>
</evidence>
<dbReference type="EMBL" id="JAKWBI020000032">
    <property type="protein sequence ID" value="KAJ2905417.1"/>
    <property type="molecule type" value="Genomic_DNA"/>
</dbReference>
<comment type="similarity">
    <text evidence="3">Belongs to the aldo/keto reductase family. Aldo/keto reductase 2 subfamily.</text>
</comment>
<sequence>MALPMAPPPKSPLGRYRLLSPTASLRVSPLCLGGMNFGEAWNNTLGSCDKSMAFEIMDYFYEQGGNFIDTSNNYQFGQSEYWIGEWMKKRGVRDEMIVSTKYTTNFRGGKGNKQIMANFTGTGSKSLRTSVDSSLRRLQTYYIDLLYVHWWDFSTSIEELMQSLNNLVVTGKILHLGASDMPAFIVARANEYARNHGLRQFSVYQGRYNAACRDMEREIIPMMRYENMSICVWGALGGGAFKNEEQRRADRGRPAVTFTDKAIKVSQVLEAVAQRHNTILTNVALAYTMNKFPYMFPVIGGRTREHLEQNIEALTLKLSDSEIQEIEDAVPFEFGFPGDFYWNGKTPDNPADVWLLGMGGTMDNVPLPKPIEPAARSE</sequence>
<dbReference type="Proteomes" id="UP001201980">
    <property type="component" value="Unassembled WGS sequence"/>
</dbReference>
<evidence type="ECO:0000313" key="5">
    <source>
        <dbReference type="EMBL" id="KAJ2905417.1"/>
    </source>
</evidence>
<evidence type="ECO:0000256" key="2">
    <source>
        <dbReference type="ARBA" id="ARBA00023002"/>
    </source>
</evidence>
<accession>A0AAD5RW08</accession>
<name>A0AAD5RW08_9PEZI</name>
<dbReference type="InterPro" id="IPR050523">
    <property type="entry name" value="AKR_Detox_Biosynth"/>
</dbReference>
<dbReference type="Gene3D" id="3.20.20.100">
    <property type="entry name" value="NADP-dependent oxidoreductase domain"/>
    <property type="match status" value="1"/>
</dbReference>
<dbReference type="InterPro" id="IPR036812">
    <property type="entry name" value="NAD(P)_OxRdtase_dom_sf"/>
</dbReference>
<organism evidence="5 6">
    <name type="scientific">Zalerion maritima</name>
    <dbReference type="NCBI Taxonomy" id="339359"/>
    <lineage>
        <taxon>Eukaryota</taxon>
        <taxon>Fungi</taxon>
        <taxon>Dikarya</taxon>
        <taxon>Ascomycota</taxon>
        <taxon>Pezizomycotina</taxon>
        <taxon>Sordariomycetes</taxon>
        <taxon>Lulworthiomycetidae</taxon>
        <taxon>Lulworthiales</taxon>
        <taxon>Lulworthiaceae</taxon>
        <taxon>Zalerion</taxon>
    </lineage>
</organism>
<dbReference type="PANTHER" id="PTHR43364:SF7">
    <property type="entry name" value="NADP-DEPENDENT OXIDOREDUCTASE DOMAIN-CONTAINING PROTEIN-RELATED"/>
    <property type="match status" value="1"/>
</dbReference>
<dbReference type="InterPro" id="IPR023210">
    <property type="entry name" value="NADP_OxRdtase_dom"/>
</dbReference>
<keyword evidence="2" id="KW-0560">Oxidoreductase</keyword>
<evidence type="ECO:0000256" key="1">
    <source>
        <dbReference type="ARBA" id="ARBA00022857"/>
    </source>
</evidence>
<feature type="domain" description="NADP-dependent oxidoreductase" evidence="4">
    <location>
        <begin position="29"/>
        <end position="329"/>
    </location>
</feature>
<dbReference type="AlphaFoldDB" id="A0AAD5RW08"/>
<dbReference type="PANTHER" id="PTHR43364">
    <property type="entry name" value="NADH-SPECIFIC METHYLGLYOXAL REDUCTASE-RELATED"/>
    <property type="match status" value="1"/>
</dbReference>
<protein>
    <submittedName>
        <fullName evidence="5">Norsolorinic acid reductase</fullName>
    </submittedName>
</protein>
<dbReference type="Pfam" id="PF00248">
    <property type="entry name" value="Aldo_ket_red"/>
    <property type="match status" value="1"/>
</dbReference>
<reference evidence="5" key="1">
    <citation type="submission" date="2022-07" db="EMBL/GenBank/DDBJ databases">
        <title>Draft genome sequence of Zalerion maritima ATCC 34329, a (micro)plastics degrading marine fungus.</title>
        <authorList>
            <person name="Paco A."/>
            <person name="Goncalves M.F.M."/>
            <person name="Rocha-Santos T.A.P."/>
            <person name="Alves A."/>
        </authorList>
    </citation>
    <scope>NUCLEOTIDE SEQUENCE</scope>
    <source>
        <strain evidence="5">ATCC 34329</strain>
    </source>
</reference>
<keyword evidence="1" id="KW-0521">NADP</keyword>
<keyword evidence="6" id="KW-1185">Reference proteome</keyword>
<proteinExistence type="inferred from homology"/>
<dbReference type="SUPFAM" id="SSF51430">
    <property type="entry name" value="NAD(P)-linked oxidoreductase"/>
    <property type="match status" value="1"/>
</dbReference>
<dbReference type="GO" id="GO:0016491">
    <property type="term" value="F:oxidoreductase activity"/>
    <property type="evidence" value="ECO:0007669"/>
    <property type="project" value="UniProtKB-KW"/>
</dbReference>
<evidence type="ECO:0000259" key="4">
    <source>
        <dbReference type="Pfam" id="PF00248"/>
    </source>
</evidence>
<comment type="caution">
    <text evidence="5">The sequence shown here is derived from an EMBL/GenBank/DDBJ whole genome shotgun (WGS) entry which is preliminary data.</text>
</comment>
<dbReference type="PRINTS" id="PR00069">
    <property type="entry name" value="ALDKETRDTASE"/>
</dbReference>